<comment type="similarity">
    <text evidence="1">Belongs to the UPF0149 family.</text>
</comment>
<dbReference type="NCBIfam" id="TIGR02292">
    <property type="entry name" value="ygfB_yecA"/>
    <property type="match status" value="1"/>
</dbReference>
<protein>
    <submittedName>
        <fullName evidence="2">YecA family protein</fullName>
    </submittedName>
</protein>
<sequence length="186" mass="21051">MMKVDFYQPLNKSLQQVGALMDIAEAHGILCGMLCASPHDTSYECWIKHVLGESSGKDLLAEEAQQQLIALREYTQHQLNADNFEFSLLIPQDDEPLYTRTQALSGWCEGFIFGLSLAGLHDIRQFEENIQDFIKDVLNISHLAPLTTSTEEDEAAYMELVEYIRIGVSNFYETAEENIQLPTMPS</sequence>
<reference evidence="2 3" key="1">
    <citation type="submission" date="2011-11" db="EMBL/GenBank/DDBJ databases">
        <title>Improved High-Quality Draft sequence of Beggiatoa alba B18lD.</title>
        <authorList>
            <consortium name="US DOE Joint Genome Institute"/>
            <person name="Lucas S."/>
            <person name="Han J."/>
            <person name="Lapidus A."/>
            <person name="Cheng J.-F."/>
            <person name="Goodwin L."/>
            <person name="Pitluck S."/>
            <person name="Peters L."/>
            <person name="Mikhailova N."/>
            <person name="Held B."/>
            <person name="Detter J.C."/>
            <person name="Han C."/>
            <person name="Tapia R."/>
            <person name="Land M."/>
            <person name="Hauser L."/>
            <person name="Kyrpides N."/>
            <person name="Ivanova N."/>
            <person name="Pagani I."/>
            <person name="Samuel K."/>
            <person name="Teske A."/>
            <person name="Mueller J."/>
            <person name="Woyke T."/>
        </authorList>
    </citation>
    <scope>NUCLEOTIDE SEQUENCE [LARGE SCALE GENOMIC DNA]</scope>
    <source>
        <strain evidence="2 3">B18LD</strain>
    </source>
</reference>
<dbReference type="InterPro" id="IPR036255">
    <property type="entry name" value="YgfB-like_sf"/>
</dbReference>
<dbReference type="Pfam" id="PF03695">
    <property type="entry name" value="UPF0149"/>
    <property type="match status" value="1"/>
</dbReference>
<keyword evidence="3" id="KW-1185">Reference proteome</keyword>
<dbReference type="GO" id="GO:0005829">
    <property type="term" value="C:cytosol"/>
    <property type="evidence" value="ECO:0007669"/>
    <property type="project" value="TreeGrafter"/>
</dbReference>
<dbReference type="Gene3D" id="1.20.120.740">
    <property type="entry name" value="YgfB uncharacterised protein family UPF0149, PF03695"/>
    <property type="match status" value="1"/>
</dbReference>
<gene>
    <name evidence="2" type="ORF">BegalDRAFT_1730</name>
</gene>
<dbReference type="EMBL" id="JH600070">
    <property type="protein sequence ID" value="EIJ42607.1"/>
    <property type="molecule type" value="Genomic_DNA"/>
</dbReference>
<evidence type="ECO:0000313" key="3">
    <source>
        <dbReference type="Proteomes" id="UP000005744"/>
    </source>
</evidence>
<dbReference type="HOGENOM" id="CLU_085336_0_1_6"/>
<dbReference type="PANTHER" id="PTHR37528:SF1">
    <property type="entry name" value="UPF0149 PROTEIN YGFB"/>
    <property type="match status" value="1"/>
</dbReference>
<dbReference type="PANTHER" id="PTHR37528">
    <property type="entry name" value="UPF0149 PROTEIN YGFB"/>
    <property type="match status" value="1"/>
</dbReference>
<dbReference type="OrthoDB" id="9783391at2"/>
<dbReference type="STRING" id="395493.BegalDRAFT_1730"/>
<dbReference type="InterPro" id="IPR011978">
    <property type="entry name" value="YgfB-like"/>
</dbReference>
<proteinExistence type="inferred from homology"/>
<dbReference type="RefSeq" id="WP_002685702.1">
    <property type="nucleotide sequence ID" value="NZ_JH600070.1"/>
</dbReference>
<dbReference type="AlphaFoldDB" id="I3CG64"/>
<organism evidence="2 3">
    <name type="scientific">Beggiatoa alba B18LD</name>
    <dbReference type="NCBI Taxonomy" id="395493"/>
    <lineage>
        <taxon>Bacteria</taxon>
        <taxon>Pseudomonadati</taxon>
        <taxon>Pseudomonadota</taxon>
        <taxon>Gammaproteobacteria</taxon>
        <taxon>Thiotrichales</taxon>
        <taxon>Thiotrichaceae</taxon>
        <taxon>Beggiatoa</taxon>
    </lineage>
</organism>
<evidence type="ECO:0000256" key="1">
    <source>
        <dbReference type="ARBA" id="ARBA00038308"/>
    </source>
</evidence>
<dbReference type="SUPFAM" id="SSF101327">
    <property type="entry name" value="YgfB-like"/>
    <property type="match status" value="1"/>
</dbReference>
<dbReference type="eggNOG" id="COG3079">
    <property type="taxonomic scope" value="Bacteria"/>
</dbReference>
<accession>I3CG64</accession>
<dbReference type="Proteomes" id="UP000005744">
    <property type="component" value="Unassembled WGS sequence"/>
</dbReference>
<name>I3CG64_9GAMM</name>
<evidence type="ECO:0000313" key="2">
    <source>
        <dbReference type="EMBL" id="EIJ42607.1"/>
    </source>
</evidence>